<evidence type="ECO:0000313" key="3">
    <source>
        <dbReference type="Proteomes" id="UP000250266"/>
    </source>
</evidence>
<dbReference type="GO" id="GO:0003677">
    <property type="term" value="F:DNA binding"/>
    <property type="evidence" value="ECO:0007669"/>
    <property type="project" value="InterPro"/>
</dbReference>
<name>A0A8E2E4M7_9PEZI</name>
<sequence>MAGHLSQPGCFEIRRASVTPPDVLLSLIWPELDIWKDRFGPGVDQINDLAAIGAINLLFYLREVLLQDSVVLRQLFPSSAVWTTLSFNTRPTGHLPSRWPPTCTKARPRVSYRFSIKLCLCSWTSSRPW</sequence>
<proteinExistence type="predicted"/>
<gene>
    <name evidence="2" type="ORF">K432DRAFT_128322</name>
</gene>
<dbReference type="InterPro" id="IPR031872">
    <property type="entry name" value="NDC10_II"/>
</dbReference>
<dbReference type="AlphaFoldDB" id="A0A8E2E4M7"/>
<evidence type="ECO:0000313" key="2">
    <source>
        <dbReference type="EMBL" id="OCK77126.1"/>
    </source>
</evidence>
<dbReference type="InterPro" id="IPR038279">
    <property type="entry name" value="Ndc10_dom2_sf"/>
</dbReference>
<feature type="non-terminal residue" evidence="2">
    <location>
        <position position="129"/>
    </location>
</feature>
<reference evidence="2 3" key="1">
    <citation type="journal article" date="2016" name="Nat. Commun.">
        <title>Ectomycorrhizal ecology is imprinted in the genome of the dominant symbiotic fungus Cenococcum geophilum.</title>
        <authorList>
            <consortium name="DOE Joint Genome Institute"/>
            <person name="Peter M."/>
            <person name="Kohler A."/>
            <person name="Ohm R.A."/>
            <person name="Kuo A."/>
            <person name="Krutzmann J."/>
            <person name="Morin E."/>
            <person name="Arend M."/>
            <person name="Barry K.W."/>
            <person name="Binder M."/>
            <person name="Choi C."/>
            <person name="Clum A."/>
            <person name="Copeland A."/>
            <person name="Grisel N."/>
            <person name="Haridas S."/>
            <person name="Kipfer T."/>
            <person name="LaButti K."/>
            <person name="Lindquist E."/>
            <person name="Lipzen A."/>
            <person name="Maire R."/>
            <person name="Meier B."/>
            <person name="Mihaltcheva S."/>
            <person name="Molinier V."/>
            <person name="Murat C."/>
            <person name="Poggeler S."/>
            <person name="Quandt C.A."/>
            <person name="Sperisen C."/>
            <person name="Tritt A."/>
            <person name="Tisserant E."/>
            <person name="Crous P.W."/>
            <person name="Henrissat B."/>
            <person name="Nehls U."/>
            <person name="Egli S."/>
            <person name="Spatafora J.W."/>
            <person name="Grigoriev I.V."/>
            <person name="Martin F.M."/>
        </authorList>
    </citation>
    <scope>NUCLEOTIDE SEQUENCE [LARGE SCALE GENOMIC DNA]</scope>
    <source>
        <strain evidence="2 3">CBS 459.81</strain>
    </source>
</reference>
<dbReference type="OrthoDB" id="4016214at2759"/>
<feature type="domain" description="Ndc10" evidence="1">
    <location>
        <begin position="6"/>
        <end position="89"/>
    </location>
</feature>
<organism evidence="2 3">
    <name type="scientific">Lepidopterella palustris CBS 459.81</name>
    <dbReference type="NCBI Taxonomy" id="1314670"/>
    <lineage>
        <taxon>Eukaryota</taxon>
        <taxon>Fungi</taxon>
        <taxon>Dikarya</taxon>
        <taxon>Ascomycota</taxon>
        <taxon>Pezizomycotina</taxon>
        <taxon>Dothideomycetes</taxon>
        <taxon>Pleosporomycetidae</taxon>
        <taxon>Mytilinidiales</taxon>
        <taxon>Argynnaceae</taxon>
        <taxon>Lepidopterella</taxon>
    </lineage>
</organism>
<dbReference type="EMBL" id="KV745153">
    <property type="protein sequence ID" value="OCK77126.1"/>
    <property type="molecule type" value="Genomic_DNA"/>
</dbReference>
<keyword evidence="3" id="KW-1185">Reference proteome</keyword>
<accession>A0A8E2E4M7</accession>
<protein>
    <recommendedName>
        <fullName evidence="1">Ndc10 domain-containing protein</fullName>
    </recommendedName>
</protein>
<dbReference type="Pfam" id="PF16787">
    <property type="entry name" value="NDC10_II"/>
    <property type="match status" value="1"/>
</dbReference>
<dbReference type="Gene3D" id="1.10.443.20">
    <property type="entry name" value="Centromere DNA-binding protein complex CBF3 subunit, domain 2"/>
    <property type="match status" value="1"/>
</dbReference>
<evidence type="ECO:0000259" key="1">
    <source>
        <dbReference type="Pfam" id="PF16787"/>
    </source>
</evidence>
<dbReference type="Proteomes" id="UP000250266">
    <property type="component" value="Unassembled WGS sequence"/>
</dbReference>